<proteinExistence type="predicted"/>
<evidence type="ECO:0000259" key="2">
    <source>
        <dbReference type="Pfam" id="PF13472"/>
    </source>
</evidence>
<dbReference type="SUPFAM" id="SSF52266">
    <property type="entry name" value="SGNH hydrolase"/>
    <property type="match status" value="1"/>
</dbReference>
<dbReference type="InterPro" id="IPR036514">
    <property type="entry name" value="SGNH_hydro_sf"/>
</dbReference>
<dbReference type="OrthoDB" id="5109094at2"/>
<comment type="caution">
    <text evidence="3">The sequence shown here is derived from an EMBL/GenBank/DDBJ whole genome shotgun (WGS) entry which is preliminary data.</text>
</comment>
<gene>
    <name evidence="3" type="ORF">B7R21_12125</name>
</gene>
<evidence type="ECO:0000256" key="1">
    <source>
        <dbReference type="SAM" id="Phobius"/>
    </source>
</evidence>
<dbReference type="Gene3D" id="3.40.50.1110">
    <property type="entry name" value="SGNH hydrolase"/>
    <property type="match status" value="1"/>
</dbReference>
<dbReference type="AlphaFoldDB" id="A0A3E0VP58"/>
<keyword evidence="1" id="KW-1133">Transmembrane helix</keyword>
<evidence type="ECO:0000313" key="4">
    <source>
        <dbReference type="Proteomes" id="UP000256709"/>
    </source>
</evidence>
<dbReference type="Proteomes" id="UP000256709">
    <property type="component" value="Unassembled WGS sequence"/>
</dbReference>
<dbReference type="Pfam" id="PF13472">
    <property type="entry name" value="Lipase_GDSL_2"/>
    <property type="match status" value="1"/>
</dbReference>
<evidence type="ECO:0000313" key="3">
    <source>
        <dbReference type="EMBL" id="RFA11455.1"/>
    </source>
</evidence>
<dbReference type="EMBL" id="NBXA01000023">
    <property type="protein sequence ID" value="RFA11455.1"/>
    <property type="molecule type" value="Genomic_DNA"/>
</dbReference>
<keyword evidence="1" id="KW-0472">Membrane</keyword>
<reference evidence="3 4" key="1">
    <citation type="submission" date="2017-04" db="EMBL/GenBank/DDBJ databases">
        <title>Comparative genome analysis of Subtercola boreus.</title>
        <authorList>
            <person name="Cho Y.-J."/>
            <person name="Cho A."/>
            <person name="Kim O.-S."/>
            <person name="Lee J.-I."/>
        </authorList>
    </citation>
    <scope>NUCLEOTIDE SEQUENCE [LARGE SCALE GENOMIC DNA]</scope>
    <source>
        <strain evidence="3 4">P27444</strain>
    </source>
</reference>
<name>A0A3E0VP58_9MICO</name>
<protein>
    <recommendedName>
        <fullName evidence="2">SGNH hydrolase-type esterase domain-containing protein</fullName>
    </recommendedName>
</protein>
<feature type="domain" description="SGNH hydrolase-type esterase" evidence="2">
    <location>
        <begin position="251"/>
        <end position="418"/>
    </location>
</feature>
<sequence>MKRPAATLLIIGSTVFMLVAGLAAVLVVALLVSNLSPVGAVPSGPLPALSDGSSTAPAGDRLSDYSFGHTAAAVLPGGPGVAVEATQRIPFTLQADVTSMRLHVRNWNYIEDRPLAGTIDISAIAVGRAVSGQIPGDSSAFAAAPAVFSAGTKLTDGAEFVSDWIGADAVGFEKGAPLFLSLGFSAPADTELGIGWDVSWLQPSSSAAAVTTEKSVGSYQMGGSFLDIWMDYTYAGTEKLVVVAGHSLNSGANARAADHPHTGENSSWHQVWADQNGAVAASLSAPGSWAADFPADSPKWDLYPGLKPDAFVLWAASNDIAGGADVEALKGEWLASLARAEVLWPEARMFAFTEPGRGLTGQLEENRVRWNDWLRGDTSGAFTVVDADALLSDPDRPNQLRPAIIGDDAHPAPAGYALVADAFECAFDGC</sequence>
<feature type="transmembrane region" description="Helical" evidence="1">
    <location>
        <begin position="7"/>
        <end position="32"/>
    </location>
</feature>
<keyword evidence="1" id="KW-0812">Transmembrane</keyword>
<organism evidence="3 4">
    <name type="scientific">Subtercola boreus</name>
    <dbReference type="NCBI Taxonomy" id="120213"/>
    <lineage>
        <taxon>Bacteria</taxon>
        <taxon>Bacillati</taxon>
        <taxon>Actinomycetota</taxon>
        <taxon>Actinomycetes</taxon>
        <taxon>Micrococcales</taxon>
        <taxon>Microbacteriaceae</taxon>
        <taxon>Subtercola</taxon>
    </lineage>
</organism>
<accession>A0A3E0VP58</accession>
<dbReference type="InterPro" id="IPR013830">
    <property type="entry name" value="SGNH_hydro"/>
</dbReference>
<dbReference type="RefSeq" id="WP_116283525.1">
    <property type="nucleotide sequence ID" value="NZ_NBXA01000023.1"/>
</dbReference>